<dbReference type="CDD" id="cd07410">
    <property type="entry name" value="MPP_CpdB_N"/>
    <property type="match status" value="1"/>
</dbReference>
<dbReference type="InterPro" id="IPR004843">
    <property type="entry name" value="Calcineurin-like_PHP"/>
</dbReference>
<feature type="domain" description="5'-Nucleotidase C-terminal" evidence="13">
    <location>
        <begin position="379"/>
        <end position="568"/>
    </location>
</feature>
<feature type="domain" description="Calcineurin-like phosphoesterase" evidence="12">
    <location>
        <begin position="53"/>
        <end position="298"/>
    </location>
</feature>
<dbReference type="PANTHER" id="PTHR11575">
    <property type="entry name" value="5'-NUCLEOTIDASE-RELATED"/>
    <property type="match status" value="1"/>
</dbReference>
<dbReference type="Gene3D" id="3.90.780.10">
    <property type="entry name" value="5'-Nucleotidase, C-terminal domain"/>
    <property type="match status" value="1"/>
</dbReference>
<proteinExistence type="inferred from homology"/>
<name>A0A021VP49_9CELL</name>
<evidence type="ECO:0000256" key="1">
    <source>
        <dbReference type="ARBA" id="ARBA00000527"/>
    </source>
</evidence>
<evidence type="ECO:0000256" key="7">
    <source>
        <dbReference type="ARBA" id="ARBA00022729"/>
    </source>
</evidence>
<dbReference type="Proteomes" id="UP000019753">
    <property type="component" value="Unassembled WGS sequence"/>
</dbReference>
<accession>A0A021VP49</accession>
<dbReference type="GO" id="GO:0008663">
    <property type="term" value="F:2',3'-cyclic-nucleotide 2'-phosphodiesterase activity"/>
    <property type="evidence" value="ECO:0007669"/>
    <property type="project" value="UniProtKB-EC"/>
</dbReference>
<comment type="catalytic activity">
    <reaction evidence="1">
        <text>a ribonucleoside 3'-phosphate + H2O = a ribonucleoside + phosphate</text>
        <dbReference type="Rhea" id="RHEA:10144"/>
        <dbReference type="ChEBI" id="CHEBI:13197"/>
        <dbReference type="ChEBI" id="CHEBI:15377"/>
        <dbReference type="ChEBI" id="CHEBI:18254"/>
        <dbReference type="ChEBI" id="CHEBI:43474"/>
        <dbReference type="EC" id="3.1.3.6"/>
    </reaction>
</comment>
<keyword evidence="15" id="KW-1185">Reference proteome</keyword>
<keyword evidence="9 11" id="KW-0378">Hydrolase</keyword>
<dbReference type="PROSITE" id="PS00786">
    <property type="entry name" value="5_NUCLEOTIDASE_2"/>
    <property type="match status" value="1"/>
</dbReference>
<keyword evidence="7 11" id="KW-0732">Signal</keyword>
<dbReference type="RefSeq" id="WP_034226874.1">
    <property type="nucleotide sequence ID" value="NZ_AXCW01000147.1"/>
</dbReference>
<evidence type="ECO:0000313" key="14">
    <source>
        <dbReference type="EMBL" id="EYR62926.1"/>
    </source>
</evidence>
<evidence type="ECO:0000259" key="13">
    <source>
        <dbReference type="Pfam" id="PF02872"/>
    </source>
</evidence>
<keyword evidence="10" id="KW-0511">Multifunctional enzyme</keyword>
<dbReference type="InterPro" id="IPR036907">
    <property type="entry name" value="5'-Nucleotdase_C_sf"/>
</dbReference>
<dbReference type="AlphaFoldDB" id="A0A021VP49"/>
<dbReference type="EMBL" id="AXCW01000147">
    <property type="protein sequence ID" value="EYR62926.1"/>
    <property type="molecule type" value="Genomic_DNA"/>
</dbReference>
<evidence type="ECO:0000256" key="8">
    <source>
        <dbReference type="ARBA" id="ARBA00022741"/>
    </source>
</evidence>
<dbReference type="GO" id="GO:0030288">
    <property type="term" value="C:outer membrane-bounded periplasmic space"/>
    <property type="evidence" value="ECO:0007669"/>
    <property type="project" value="TreeGrafter"/>
</dbReference>
<evidence type="ECO:0000256" key="3">
    <source>
        <dbReference type="ARBA" id="ARBA00001968"/>
    </source>
</evidence>
<dbReference type="GO" id="GO:0000166">
    <property type="term" value="F:nucleotide binding"/>
    <property type="evidence" value="ECO:0007669"/>
    <property type="project" value="UniProtKB-KW"/>
</dbReference>
<evidence type="ECO:0000313" key="15">
    <source>
        <dbReference type="Proteomes" id="UP000019753"/>
    </source>
</evidence>
<evidence type="ECO:0000256" key="6">
    <source>
        <dbReference type="ARBA" id="ARBA00022723"/>
    </source>
</evidence>
<evidence type="ECO:0000256" key="9">
    <source>
        <dbReference type="ARBA" id="ARBA00022801"/>
    </source>
</evidence>
<comment type="catalytic activity">
    <reaction evidence="2">
        <text>a nucleoside 2',3'-cyclic phosphate + H2O = a nucleoside 3'-phosphate + H(+)</text>
        <dbReference type="Rhea" id="RHEA:19621"/>
        <dbReference type="ChEBI" id="CHEBI:15377"/>
        <dbReference type="ChEBI" id="CHEBI:15378"/>
        <dbReference type="ChEBI" id="CHEBI:66949"/>
        <dbReference type="ChEBI" id="CHEBI:66954"/>
        <dbReference type="EC" id="3.1.4.16"/>
    </reaction>
</comment>
<evidence type="ECO:0000256" key="10">
    <source>
        <dbReference type="ARBA" id="ARBA00023268"/>
    </source>
</evidence>
<comment type="subcellular location">
    <subcellularLocation>
        <location evidence="4">Cell envelope</location>
    </subcellularLocation>
</comment>
<dbReference type="InterPro" id="IPR029052">
    <property type="entry name" value="Metallo-depent_PP-like"/>
</dbReference>
<comment type="cofactor">
    <cofactor evidence="3">
        <name>a divalent metal cation</name>
        <dbReference type="ChEBI" id="CHEBI:60240"/>
    </cofactor>
</comment>
<protein>
    <submittedName>
        <fullName evidence="14">Nucleotidase</fullName>
    </submittedName>
</protein>
<reference evidence="14 15" key="1">
    <citation type="submission" date="2014-01" db="EMBL/GenBank/DDBJ databases">
        <title>Actinotalea ferrariae CF5-4.</title>
        <authorList>
            <person name="Chen F."/>
            <person name="Li Y."/>
            <person name="Wang G."/>
        </authorList>
    </citation>
    <scope>NUCLEOTIDE SEQUENCE [LARGE SCALE GENOMIC DNA]</scope>
    <source>
        <strain evidence="14 15">CF5-4</strain>
    </source>
</reference>
<comment type="similarity">
    <text evidence="5 11">Belongs to the 5'-nucleotidase family.</text>
</comment>
<sequence length="618" mass="65505">MSNRTSRATTLGVLTAAAALITVGAAPAVAGGSDGGNGNGRTGYGQPRSYELTVMGTSDLHGNILNWDYFANAEYTDRPGNDVGLAKIASLVEQVRAEKGAANTLLVDNGDLIQGTPLAYYYAKVDPITEGAQHPMATAMNALGYDAAVLGNHEFNYGLPLLRAFEDQVDFPLLGANVLDATTGDPAFTPYTISTVRPDGRGKPIKVGFVGVTTPGSAIWDRANVEGVLEFGGVVEQAAYWVPKVREAGADVVVVLAHTGADGGSSYGDALPFPENAAVEMAEQVPGIDAVLTGHAHREIPERVVINEQTGEEVVLSMPLRWGMRLSTFDIDLSYERGTWTVDSVNAELLNANTVPEDPEIVDLVADQHATVVDYVNSVVGTSLAPMSAATARYRDTAALDFINYVQALEVQRNLTGTDAELPVLSIAAPFNAQAAIPAGDVSVRDIAGLYIFDNTLLGVRMTGAQIKDYLEFSARYFQQVSSAGPLAPSQVTNAVTPTAQTGTPDYNYDVMAGLDAPLTYQIDLSQPVGSRIVGLAYDGAPIDPAQEFVVAVNNYRQSGGGNFPHVKDAPVVHNAQQEIRQLMIDWVSAQGVIDPAVFSSTNPDWVLTYGGEPLVIE</sequence>
<comment type="caution">
    <text evidence="14">The sequence shown here is derived from an EMBL/GenBank/DDBJ whole genome shotgun (WGS) entry which is preliminary data.</text>
</comment>
<dbReference type="Gene3D" id="3.60.21.10">
    <property type="match status" value="1"/>
</dbReference>
<feature type="chain" id="PRO_5039755390" evidence="11">
    <location>
        <begin position="31"/>
        <end position="618"/>
    </location>
</feature>
<dbReference type="OrthoDB" id="1016457at2"/>
<dbReference type="PANTHER" id="PTHR11575:SF6">
    <property type="entry name" value="2',3'-CYCLIC-NUCLEOTIDE 2'-PHOSPHODIESTERASE_3'-NUCLEOTIDASE"/>
    <property type="match status" value="1"/>
</dbReference>
<dbReference type="InterPro" id="IPR041827">
    <property type="entry name" value="CpdB_N"/>
</dbReference>
<evidence type="ECO:0000256" key="4">
    <source>
        <dbReference type="ARBA" id="ARBA00004196"/>
    </source>
</evidence>
<organism evidence="14 15">
    <name type="scientific">Actinotalea ferrariae CF5-4</name>
    <dbReference type="NCBI Taxonomy" id="948458"/>
    <lineage>
        <taxon>Bacteria</taxon>
        <taxon>Bacillati</taxon>
        <taxon>Actinomycetota</taxon>
        <taxon>Actinomycetes</taxon>
        <taxon>Micrococcales</taxon>
        <taxon>Cellulomonadaceae</taxon>
        <taxon>Actinotalea</taxon>
    </lineage>
</organism>
<dbReference type="SUPFAM" id="SSF56300">
    <property type="entry name" value="Metallo-dependent phosphatases"/>
    <property type="match status" value="1"/>
</dbReference>
<evidence type="ECO:0000256" key="11">
    <source>
        <dbReference type="RuleBase" id="RU362119"/>
    </source>
</evidence>
<dbReference type="GO" id="GO:0008254">
    <property type="term" value="F:3'-nucleotidase activity"/>
    <property type="evidence" value="ECO:0007669"/>
    <property type="project" value="UniProtKB-EC"/>
</dbReference>
<evidence type="ECO:0000256" key="5">
    <source>
        <dbReference type="ARBA" id="ARBA00006654"/>
    </source>
</evidence>
<evidence type="ECO:0000259" key="12">
    <source>
        <dbReference type="Pfam" id="PF00149"/>
    </source>
</evidence>
<dbReference type="InterPro" id="IPR008334">
    <property type="entry name" value="5'-Nucleotdase_C"/>
</dbReference>
<dbReference type="GO" id="GO:0046872">
    <property type="term" value="F:metal ion binding"/>
    <property type="evidence" value="ECO:0007669"/>
    <property type="project" value="UniProtKB-KW"/>
</dbReference>
<gene>
    <name evidence="14" type="ORF">N866_04210</name>
</gene>
<dbReference type="Pfam" id="PF00149">
    <property type="entry name" value="Metallophos"/>
    <property type="match status" value="1"/>
</dbReference>
<dbReference type="Pfam" id="PF02872">
    <property type="entry name" value="5_nucleotid_C"/>
    <property type="match status" value="1"/>
</dbReference>
<dbReference type="SUPFAM" id="SSF55816">
    <property type="entry name" value="5'-nucleotidase (syn. UDP-sugar hydrolase), C-terminal domain"/>
    <property type="match status" value="1"/>
</dbReference>
<feature type="signal peptide" evidence="11">
    <location>
        <begin position="1"/>
        <end position="30"/>
    </location>
</feature>
<dbReference type="PRINTS" id="PR01607">
    <property type="entry name" value="APYRASEFAMLY"/>
</dbReference>
<dbReference type="GO" id="GO:0009166">
    <property type="term" value="P:nucleotide catabolic process"/>
    <property type="evidence" value="ECO:0007669"/>
    <property type="project" value="InterPro"/>
</dbReference>
<dbReference type="InterPro" id="IPR006146">
    <property type="entry name" value="5'-Nucleotdase_CS"/>
</dbReference>
<keyword evidence="6" id="KW-0479">Metal-binding</keyword>
<dbReference type="InterPro" id="IPR006179">
    <property type="entry name" value="5_nucleotidase/apyrase"/>
</dbReference>
<keyword evidence="8 11" id="KW-0547">Nucleotide-binding</keyword>
<evidence type="ECO:0000256" key="2">
    <source>
        <dbReference type="ARBA" id="ARBA00001730"/>
    </source>
</evidence>